<keyword evidence="1" id="KW-1133">Transmembrane helix</keyword>
<dbReference type="EMBL" id="FNFY01000006">
    <property type="protein sequence ID" value="SDK63793.1"/>
    <property type="molecule type" value="Genomic_DNA"/>
</dbReference>
<reference evidence="3" key="1">
    <citation type="submission" date="2016-10" db="EMBL/GenBank/DDBJ databases">
        <authorList>
            <person name="Varghese N."/>
            <person name="Submissions S."/>
        </authorList>
    </citation>
    <scope>NUCLEOTIDE SEQUENCE [LARGE SCALE GENOMIC DNA]</scope>
    <source>
        <strain evidence="3">CGMCC 1.8895</strain>
    </source>
</reference>
<evidence type="ECO:0000256" key="1">
    <source>
        <dbReference type="SAM" id="Phobius"/>
    </source>
</evidence>
<dbReference type="Proteomes" id="UP000199008">
    <property type="component" value="Unassembled WGS sequence"/>
</dbReference>
<proteinExistence type="predicted"/>
<feature type="transmembrane region" description="Helical" evidence="1">
    <location>
        <begin position="31"/>
        <end position="50"/>
    </location>
</feature>
<feature type="transmembrane region" description="Helical" evidence="1">
    <location>
        <begin position="62"/>
        <end position="80"/>
    </location>
</feature>
<keyword evidence="1" id="KW-0472">Membrane</keyword>
<dbReference type="PANTHER" id="PTHR36974:SF1">
    <property type="entry name" value="DOXX FAMILY MEMBRANE PROTEIN"/>
    <property type="match status" value="1"/>
</dbReference>
<evidence type="ECO:0000313" key="3">
    <source>
        <dbReference type="Proteomes" id="UP000199008"/>
    </source>
</evidence>
<gene>
    <name evidence="2" type="ORF">SAMN05216216_10621</name>
</gene>
<sequence>MSAMLFFIGFSHFFIPENLTAMIPPAIPFELPIVYATGFLELLFAVLFLFDKTYKLTGKILIVYFILIWPANIYHAMNAGEIPGDIDQYVPYYHWIRVVLIQPLFILWTWLSMRPSSDEKLSQGK</sequence>
<evidence type="ECO:0000313" key="2">
    <source>
        <dbReference type="EMBL" id="SDK63793.1"/>
    </source>
</evidence>
<accession>A0A1G9DIP8</accession>
<dbReference type="AlphaFoldDB" id="A0A1G9DIP8"/>
<name>A0A1G9DIP8_9BACL</name>
<dbReference type="PANTHER" id="PTHR36974">
    <property type="entry name" value="MEMBRANE PROTEIN-RELATED"/>
    <property type="match status" value="1"/>
</dbReference>
<keyword evidence="3" id="KW-1185">Reference proteome</keyword>
<keyword evidence="1" id="KW-0812">Transmembrane</keyword>
<protein>
    <submittedName>
        <fullName evidence="2">Uncharacterized membrane protein</fullName>
    </submittedName>
</protein>
<feature type="transmembrane region" description="Helical" evidence="1">
    <location>
        <begin position="92"/>
        <end position="111"/>
    </location>
</feature>
<dbReference type="STRING" id="576118.SAMN05216216_10621"/>
<organism evidence="2 3">
    <name type="scientific">Lacicoccus qingdaonensis</name>
    <dbReference type="NCBI Taxonomy" id="576118"/>
    <lineage>
        <taxon>Bacteria</taxon>
        <taxon>Bacillati</taxon>
        <taxon>Bacillota</taxon>
        <taxon>Bacilli</taxon>
        <taxon>Bacillales</taxon>
        <taxon>Salinicoccaceae</taxon>
        <taxon>Lacicoccus</taxon>
    </lineage>
</organism>